<name>A0A1H9XZF3_9BACI</name>
<protein>
    <recommendedName>
        <fullName evidence="4">DUF5673 domain-containing protein</fullName>
    </recommendedName>
</protein>
<dbReference type="EMBL" id="FOHE01000001">
    <property type="protein sequence ID" value="SES61838.1"/>
    <property type="molecule type" value="Genomic_DNA"/>
</dbReference>
<evidence type="ECO:0000313" key="3">
    <source>
        <dbReference type="Proteomes" id="UP000198618"/>
    </source>
</evidence>
<gene>
    <name evidence="2" type="ORF">SAMN05216389_10145</name>
</gene>
<feature type="transmembrane region" description="Helical" evidence="1">
    <location>
        <begin position="89"/>
        <end position="112"/>
    </location>
</feature>
<keyword evidence="1" id="KW-0812">Transmembrane</keyword>
<dbReference type="Proteomes" id="UP000198618">
    <property type="component" value="Unassembled WGS sequence"/>
</dbReference>
<feature type="transmembrane region" description="Helical" evidence="1">
    <location>
        <begin position="6"/>
        <end position="25"/>
    </location>
</feature>
<evidence type="ECO:0008006" key="4">
    <source>
        <dbReference type="Google" id="ProtNLM"/>
    </source>
</evidence>
<reference evidence="2 3" key="1">
    <citation type="submission" date="2016-10" db="EMBL/GenBank/DDBJ databases">
        <authorList>
            <person name="de Groot N.N."/>
        </authorList>
    </citation>
    <scope>NUCLEOTIDE SEQUENCE [LARGE SCALE GENOMIC DNA]</scope>
    <source>
        <strain evidence="2 3">IBRC-M 10780</strain>
    </source>
</reference>
<dbReference type="AlphaFoldDB" id="A0A1H9XZF3"/>
<dbReference type="RefSeq" id="WP_090865603.1">
    <property type="nucleotide sequence ID" value="NZ_FOHE01000001.1"/>
</dbReference>
<evidence type="ECO:0000256" key="1">
    <source>
        <dbReference type="SAM" id="Phobius"/>
    </source>
</evidence>
<sequence>MKIIIGIVFFLVIAYHLVNFIQLLMKMNEKIIFPANDTEAAAIRKHPERALDPPTYKAQKVGIIIYVFMLLFLLGVFFVGASVHQFDNWAIFLFMLLPFSYSHDMLNMFGVLEGGLLVGSRFIPWNKVTSVQFKRIDINHKYYGFSKEVNDSGYELIIKQRFFSRNCIVTSIEMKETLTEIFRERVDLQEEELVEEKGR</sequence>
<keyword evidence="1" id="KW-0472">Membrane</keyword>
<keyword evidence="3" id="KW-1185">Reference proteome</keyword>
<dbReference type="OrthoDB" id="2436848at2"/>
<accession>A0A1H9XZF3</accession>
<evidence type="ECO:0000313" key="2">
    <source>
        <dbReference type="EMBL" id="SES61838.1"/>
    </source>
</evidence>
<organism evidence="2 3">
    <name type="scientific">Oceanobacillus limi</name>
    <dbReference type="NCBI Taxonomy" id="930131"/>
    <lineage>
        <taxon>Bacteria</taxon>
        <taxon>Bacillati</taxon>
        <taxon>Bacillota</taxon>
        <taxon>Bacilli</taxon>
        <taxon>Bacillales</taxon>
        <taxon>Bacillaceae</taxon>
        <taxon>Oceanobacillus</taxon>
    </lineage>
</organism>
<keyword evidence="1" id="KW-1133">Transmembrane helix</keyword>
<feature type="transmembrane region" description="Helical" evidence="1">
    <location>
        <begin position="63"/>
        <end position="83"/>
    </location>
</feature>
<proteinExistence type="predicted"/>